<dbReference type="InterPro" id="IPR035919">
    <property type="entry name" value="EAL_sf"/>
</dbReference>
<dbReference type="SMART" id="SM00052">
    <property type="entry name" value="EAL"/>
    <property type="match status" value="1"/>
</dbReference>
<gene>
    <name evidence="2" type="ORF">SAMN05192532_104261</name>
</gene>
<dbReference type="InterPro" id="IPR050706">
    <property type="entry name" value="Cyclic-di-GMP_PDE-like"/>
</dbReference>
<sequence>MKVEHPHFHQDQTKIIQMISSGTSLRKILKFITTSMEKLQGSVSMYASIMLYHPLEKKLADMISTSLSKEFRKRMGSVDIGPYEGSCGTAAFFKRNVMVSNIEVDPLWRKYRHIAASYGYKACFSMPILSSKQKILGTMTVYYKKVHTPSEEMIKALEMYKRLAAIAVEIHCTGERVDTAPKKDKVGKKESILIGKTQNESILTQLRRALEKEEFEVYFQPYFGIEDNKFGIEALIRWNHPNSGLLPPAAFIEVAEETGFILDMEQWVLKKSLDEVSKLHQNGWKHLTLSVNISARQFGNDDFVEAVADLLQVYSFPASHLVLEVTERFIIERDNMEVLSKLRDIGVKISIDDFGTAYSSLHYLKDLPVDELKIDRSFIANMEKDINNQKIVEMIILLSRQLNVTTVAEGVETNNQLKILTDMRCDRVQGFLFSKPMPLREITRKYPEMRGLLESTANIT</sequence>
<evidence type="ECO:0000313" key="3">
    <source>
        <dbReference type="Proteomes" id="UP000199516"/>
    </source>
</evidence>
<dbReference type="SUPFAM" id="SSF141868">
    <property type="entry name" value="EAL domain-like"/>
    <property type="match status" value="1"/>
</dbReference>
<dbReference type="PANTHER" id="PTHR33121">
    <property type="entry name" value="CYCLIC DI-GMP PHOSPHODIESTERASE PDEF"/>
    <property type="match status" value="1"/>
</dbReference>
<feature type="domain" description="EAL" evidence="1">
    <location>
        <begin position="199"/>
        <end position="450"/>
    </location>
</feature>
<dbReference type="PANTHER" id="PTHR33121:SF70">
    <property type="entry name" value="SIGNALING PROTEIN YKOW"/>
    <property type="match status" value="1"/>
</dbReference>
<dbReference type="Gene3D" id="3.20.20.450">
    <property type="entry name" value="EAL domain"/>
    <property type="match status" value="1"/>
</dbReference>
<keyword evidence="3" id="KW-1185">Reference proteome</keyword>
<evidence type="ECO:0000313" key="2">
    <source>
        <dbReference type="EMBL" id="SFE83220.1"/>
    </source>
</evidence>
<dbReference type="Pfam" id="PF00563">
    <property type="entry name" value="EAL"/>
    <property type="match status" value="1"/>
</dbReference>
<dbReference type="PROSITE" id="PS50883">
    <property type="entry name" value="EAL"/>
    <property type="match status" value="1"/>
</dbReference>
<dbReference type="STRING" id="930128.SAMN05192532_104261"/>
<proteinExistence type="predicted"/>
<name>A0A1I2DTH6_9BACI</name>
<dbReference type="OrthoDB" id="9759607at2"/>
<organism evidence="2 3">
    <name type="scientific">Alteribacillus iranensis</name>
    <dbReference type="NCBI Taxonomy" id="930128"/>
    <lineage>
        <taxon>Bacteria</taxon>
        <taxon>Bacillati</taxon>
        <taxon>Bacillota</taxon>
        <taxon>Bacilli</taxon>
        <taxon>Bacillales</taxon>
        <taxon>Bacillaceae</taxon>
        <taxon>Alteribacillus</taxon>
    </lineage>
</organism>
<dbReference type="InterPro" id="IPR003018">
    <property type="entry name" value="GAF"/>
</dbReference>
<evidence type="ECO:0000259" key="1">
    <source>
        <dbReference type="PROSITE" id="PS50883"/>
    </source>
</evidence>
<dbReference type="Gene3D" id="3.30.450.40">
    <property type="match status" value="1"/>
</dbReference>
<dbReference type="InterPro" id="IPR001633">
    <property type="entry name" value="EAL_dom"/>
</dbReference>
<dbReference type="Proteomes" id="UP000199516">
    <property type="component" value="Unassembled WGS sequence"/>
</dbReference>
<dbReference type="InterPro" id="IPR029016">
    <property type="entry name" value="GAF-like_dom_sf"/>
</dbReference>
<dbReference type="EMBL" id="FONT01000004">
    <property type="protein sequence ID" value="SFE83220.1"/>
    <property type="molecule type" value="Genomic_DNA"/>
</dbReference>
<protein>
    <submittedName>
        <fullName evidence="2">EAL domain, c-di-GMP-specific phosphodiesterase class I (Or its enzymatically inactive variant)</fullName>
    </submittedName>
</protein>
<dbReference type="Pfam" id="PF13185">
    <property type="entry name" value="GAF_2"/>
    <property type="match status" value="1"/>
</dbReference>
<dbReference type="CDD" id="cd01948">
    <property type="entry name" value="EAL"/>
    <property type="match status" value="1"/>
</dbReference>
<reference evidence="2 3" key="1">
    <citation type="submission" date="2016-10" db="EMBL/GenBank/DDBJ databases">
        <authorList>
            <person name="de Groot N.N."/>
        </authorList>
    </citation>
    <scope>NUCLEOTIDE SEQUENCE [LARGE SCALE GENOMIC DNA]</scope>
    <source>
        <strain evidence="2 3">DSM 23995</strain>
    </source>
</reference>
<dbReference type="SUPFAM" id="SSF55781">
    <property type="entry name" value="GAF domain-like"/>
    <property type="match status" value="1"/>
</dbReference>
<dbReference type="RefSeq" id="WP_091661615.1">
    <property type="nucleotide sequence ID" value="NZ_FONT01000004.1"/>
</dbReference>
<dbReference type="GO" id="GO:0071111">
    <property type="term" value="F:cyclic-guanylate-specific phosphodiesterase activity"/>
    <property type="evidence" value="ECO:0007669"/>
    <property type="project" value="InterPro"/>
</dbReference>
<accession>A0A1I2DTH6</accession>
<dbReference type="AlphaFoldDB" id="A0A1I2DTH6"/>